<accession>A0A0F9RYI8</accession>
<organism evidence="2">
    <name type="scientific">marine sediment metagenome</name>
    <dbReference type="NCBI Taxonomy" id="412755"/>
    <lineage>
        <taxon>unclassified sequences</taxon>
        <taxon>metagenomes</taxon>
        <taxon>ecological metagenomes</taxon>
    </lineage>
</organism>
<gene>
    <name evidence="2" type="ORF">LCGC14_0521080</name>
</gene>
<feature type="compositionally biased region" description="Pro residues" evidence="1">
    <location>
        <begin position="14"/>
        <end position="23"/>
    </location>
</feature>
<proteinExistence type="predicted"/>
<evidence type="ECO:0000256" key="1">
    <source>
        <dbReference type="SAM" id="MobiDB-lite"/>
    </source>
</evidence>
<feature type="region of interest" description="Disordered" evidence="1">
    <location>
        <begin position="298"/>
        <end position="317"/>
    </location>
</feature>
<dbReference type="EMBL" id="LAZR01000655">
    <property type="protein sequence ID" value="KKN61520.1"/>
    <property type="molecule type" value="Genomic_DNA"/>
</dbReference>
<evidence type="ECO:0000313" key="2">
    <source>
        <dbReference type="EMBL" id="KKN61520.1"/>
    </source>
</evidence>
<reference evidence="2" key="1">
    <citation type="journal article" date="2015" name="Nature">
        <title>Complex archaea that bridge the gap between prokaryotes and eukaryotes.</title>
        <authorList>
            <person name="Spang A."/>
            <person name="Saw J.H."/>
            <person name="Jorgensen S.L."/>
            <person name="Zaremba-Niedzwiedzka K."/>
            <person name="Martijn J."/>
            <person name="Lind A.E."/>
            <person name="van Eijk R."/>
            <person name="Schleper C."/>
            <person name="Guy L."/>
            <person name="Ettema T.J."/>
        </authorList>
    </citation>
    <scope>NUCLEOTIDE SEQUENCE</scope>
</reference>
<protein>
    <submittedName>
        <fullName evidence="2">Uncharacterized protein</fullName>
    </submittedName>
</protein>
<dbReference type="AlphaFoldDB" id="A0A0F9RYI8"/>
<name>A0A0F9RYI8_9ZZZZ</name>
<comment type="caution">
    <text evidence="2">The sequence shown here is derived from an EMBL/GenBank/DDBJ whole genome shotgun (WGS) entry which is preliminary data.</text>
</comment>
<sequence length="943" mass="97906">MPIRFLRQQTSAALPPPPPLPTPPEEEEEQLSLFEKFGPTALRVAGGVGGFALGGPLGGLAGAAGGEFLAQKLEGREDTNFAQVATQGALGAIPIFKPLSLLRGAVRGAGLGLVGAGATQLAETGEIDPKQLILPGVLGAGIGGAIGRRAGRKAIQPVSEPIPFRGPAPTEPAVPRRPFIDVQRGDPPHGVLTAQAAAGELQEAAPVQGLSLARIRQLAATQADEAAEAGTETLFRQDQARLAREVAEAGISIGRPGAGTTPPRRLFEPPTLTEAPLEQLSLQARRAALGAERVARQEGTTRAAVQDVTGGGLSRSPMIATAGGRKAFARDLRAAGLSLDDVPEDMLAALDTTAQLNRETLGREAARTANRATAAGLIDRLKRLKGDTGAIDPTLQFRLGGAVAGGLAGAATGDTPEERIERGLLGATAGAAFGPTLARFITKSRAVETVEAAKPLTERLAKFGDGIMQFRNEALLSGTAVPNAFVGALSGAVQGAMELPPAARNRVLRALSPDILFPRIAQAFKDPSINPNAFKKFEGQAQLKAFGRAIGAMDFGVTSALREGGVGADDALRLTLAGPPTTELGKKAIDAISSNIVTRLAIPFARIGVQFAERGIERSPLGLLGGGKLLPGINAGTTLSQRLIRAGVGTGVAAGGVAIGAGDVIPEEADRFLAVGAGPAALPLIGGLKIGRSLRGSRGEPLLERGTRAVLEGGREAGRELPLISEFDIDPRAIARQFIPSGGRLVARALDPTARETQKGPGGEELGILGREAARIKEAIPGLRETLPERVPEVDIFGERLREPRGAVGRAFLGDRLPQGTPRDRPDDPLASALREAGVGIDPPQPTVTDEFDNPIAIPSELGLMIAQLRGRTSRSAAEQALQVVPESLDPQMRTKIIEGQIRSARTRVAGILTRLARLGARTGDFSDLQRFLTERLGDANAS</sequence>
<feature type="region of interest" description="Disordered" evidence="1">
    <location>
        <begin position="1"/>
        <end position="26"/>
    </location>
</feature>